<dbReference type="RefSeq" id="WP_121102689.1">
    <property type="nucleotide sequence ID" value="NZ_RBII01000002.1"/>
</dbReference>
<dbReference type="AlphaFoldDB" id="A0A420WFG2"/>
<dbReference type="InParanoid" id="A0A420WFG2"/>
<comment type="caution">
    <text evidence="2">The sequence shown here is derived from an EMBL/GenBank/DDBJ whole genome shotgun (WGS) entry which is preliminary data.</text>
</comment>
<evidence type="ECO:0000256" key="1">
    <source>
        <dbReference type="SAM" id="MobiDB-lite"/>
    </source>
</evidence>
<dbReference type="CDD" id="cd10440">
    <property type="entry name" value="GIY-YIG_COG3680"/>
    <property type="match status" value="1"/>
</dbReference>
<sequence>MERTWNEDWIFEGYETLLKAHLKSISSYYVYALCRPSGEPFYIGKGKGLRALNHISEAKQGPRLFQNNPHKNNIIRKIRRNGEAVYYKLADIFEGEDACLDFEHRLIEHYKRFCDGGCLSNLDPGRGSARGPAPLSKARHGATLSGAPQNNPKRAILNRFLQSIGGVESVPIKPFGQIKLQHSVPHTQNRKPTKRSAYALIASASAHELILEEGVVIPRHFVFEGVEGILENGVCRDILKSGMATLNPAKHPKDEHFILAAKQIEILERLYGAERLSEFGLVVG</sequence>
<dbReference type="EMBL" id="RBII01000002">
    <property type="protein sequence ID" value="RKQ69730.1"/>
    <property type="molecule type" value="Genomic_DNA"/>
</dbReference>
<organism evidence="2 3">
    <name type="scientific">Litorimonas taeanensis</name>
    <dbReference type="NCBI Taxonomy" id="568099"/>
    <lineage>
        <taxon>Bacteria</taxon>
        <taxon>Pseudomonadati</taxon>
        <taxon>Pseudomonadota</taxon>
        <taxon>Alphaproteobacteria</taxon>
        <taxon>Maricaulales</taxon>
        <taxon>Robiginitomaculaceae</taxon>
    </lineage>
</organism>
<gene>
    <name evidence="2" type="ORF">DES40_2536</name>
</gene>
<dbReference type="OrthoDB" id="7594329at2"/>
<reference evidence="2 3" key="1">
    <citation type="submission" date="2018-10" db="EMBL/GenBank/DDBJ databases">
        <title>Genomic Encyclopedia of Type Strains, Phase IV (KMG-IV): sequencing the most valuable type-strain genomes for metagenomic binning, comparative biology and taxonomic classification.</title>
        <authorList>
            <person name="Goeker M."/>
        </authorList>
    </citation>
    <scope>NUCLEOTIDE SEQUENCE [LARGE SCALE GENOMIC DNA]</scope>
    <source>
        <strain evidence="2 3">DSM 22008</strain>
    </source>
</reference>
<evidence type="ECO:0008006" key="4">
    <source>
        <dbReference type="Google" id="ProtNLM"/>
    </source>
</evidence>
<evidence type="ECO:0000313" key="3">
    <source>
        <dbReference type="Proteomes" id="UP000282211"/>
    </source>
</evidence>
<evidence type="ECO:0000313" key="2">
    <source>
        <dbReference type="EMBL" id="RKQ69730.1"/>
    </source>
</evidence>
<protein>
    <recommendedName>
        <fullName evidence="4">GIY-YIG domain-containing protein</fullName>
    </recommendedName>
</protein>
<proteinExistence type="predicted"/>
<keyword evidence="3" id="KW-1185">Reference proteome</keyword>
<dbReference type="Proteomes" id="UP000282211">
    <property type="component" value="Unassembled WGS sequence"/>
</dbReference>
<accession>A0A420WFG2</accession>
<name>A0A420WFG2_9PROT</name>
<feature type="region of interest" description="Disordered" evidence="1">
    <location>
        <begin position="129"/>
        <end position="150"/>
    </location>
</feature>